<feature type="compositionally biased region" description="Basic residues" evidence="5">
    <location>
        <begin position="1283"/>
        <end position="1293"/>
    </location>
</feature>
<feature type="compositionally biased region" description="Polar residues" evidence="5">
    <location>
        <begin position="1334"/>
        <end position="1366"/>
    </location>
</feature>
<dbReference type="GO" id="GO:0005737">
    <property type="term" value="C:cytoplasm"/>
    <property type="evidence" value="ECO:0007669"/>
    <property type="project" value="UniProtKB-SubCell"/>
</dbReference>
<feature type="compositionally biased region" description="Basic and acidic residues" evidence="5">
    <location>
        <begin position="1046"/>
        <end position="1056"/>
    </location>
</feature>
<comment type="caution">
    <text evidence="7">The sequence shown here is derived from an EMBL/GenBank/DDBJ whole genome shotgun (WGS) entry which is preliminary data.</text>
</comment>
<accession>A0AAV7KEY8</accession>
<dbReference type="GO" id="GO:0008017">
    <property type="term" value="F:microtubule binding"/>
    <property type="evidence" value="ECO:0007669"/>
    <property type="project" value="TreeGrafter"/>
</dbReference>
<feature type="region of interest" description="Disordered" evidence="5">
    <location>
        <begin position="1024"/>
        <end position="1070"/>
    </location>
</feature>
<dbReference type="PANTHER" id="PTHR18947:SF28">
    <property type="entry name" value="GIRDIN, ISOFORM A"/>
    <property type="match status" value="1"/>
</dbReference>
<gene>
    <name evidence="7" type="ORF">LOD99_14933</name>
</gene>
<feature type="compositionally biased region" description="Polar residues" evidence="5">
    <location>
        <begin position="1307"/>
        <end position="1318"/>
    </location>
</feature>
<keyword evidence="8" id="KW-1185">Reference proteome</keyword>
<feature type="region of interest" description="Disordered" evidence="5">
    <location>
        <begin position="824"/>
        <end position="850"/>
    </location>
</feature>
<evidence type="ECO:0000313" key="7">
    <source>
        <dbReference type="EMBL" id="KAI6659260.1"/>
    </source>
</evidence>
<feature type="region of interest" description="Disordered" evidence="5">
    <location>
        <begin position="655"/>
        <end position="686"/>
    </location>
</feature>
<feature type="compositionally biased region" description="Basic and acidic residues" evidence="5">
    <location>
        <begin position="841"/>
        <end position="850"/>
    </location>
</feature>
<feature type="compositionally biased region" description="Basic and acidic residues" evidence="5">
    <location>
        <begin position="655"/>
        <end position="664"/>
    </location>
</feature>
<feature type="domain" description="HOOK N-terminal" evidence="6">
    <location>
        <begin position="12"/>
        <end position="142"/>
    </location>
</feature>
<feature type="coiled-coil region" evidence="4">
    <location>
        <begin position="1070"/>
        <end position="1204"/>
    </location>
</feature>
<dbReference type="GO" id="GO:0051959">
    <property type="term" value="F:dynein light intermediate chain binding"/>
    <property type="evidence" value="ECO:0007669"/>
    <property type="project" value="TreeGrafter"/>
</dbReference>
<dbReference type="GO" id="GO:0030705">
    <property type="term" value="P:cytoskeleton-dependent intracellular transport"/>
    <property type="evidence" value="ECO:0007669"/>
    <property type="project" value="InterPro"/>
</dbReference>
<dbReference type="GO" id="GO:0031122">
    <property type="term" value="P:cytoplasmic microtubule organization"/>
    <property type="evidence" value="ECO:0007669"/>
    <property type="project" value="TreeGrafter"/>
</dbReference>
<dbReference type="Proteomes" id="UP001165289">
    <property type="component" value="Unassembled WGS sequence"/>
</dbReference>
<feature type="compositionally biased region" description="Low complexity" evidence="5">
    <location>
        <begin position="1294"/>
        <end position="1306"/>
    </location>
</feature>
<evidence type="ECO:0000256" key="2">
    <source>
        <dbReference type="ARBA" id="ARBA00022490"/>
    </source>
</evidence>
<feature type="region of interest" description="Disordered" evidence="5">
    <location>
        <begin position="217"/>
        <end position="238"/>
    </location>
</feature>
<dbReference type="SUPFAM" id="SSF116907">
    <property type="entry name" value="Hook domain"/>
    <property type="match status" value="1"/>
</dbReference>
<dbReference type="InterPro" id="IPR043936">
    <property type="entry name" value="HOOK_N"/>
</dbReference>
<proteinExistence type="predicted"/>
<dbReference type="EMBL" id="JAKMXF010000066">
    <property type="protein sequence ID" value="KAI6659260.1"/>
    <property type="molecule type" value="Genomic_DNA"/>
</dbReference>
<feature type="region of interest" description="Disordered" evidence="5">
    <location>
        <begin position="604"/>
        <end position="633"/>
    </location>
</feature>
<evidence type="ECO:0000259" key="6">
    <source>
        <dbReference type="Pfam" id="PF19047"/>
    </source>
</evidence>
<reference evidence="7 8" key="1">
    <citation type="journal article" date="2023" name="BMC Biol.">
        <title>The compact genome of the sponge Oopsacas minuta (Hexactinellida) is lacking key metazoan core genes.</title>
        <authorList>
            <person name="Santini S."/>
            <person name="Schenkelaars Q."/>
            <person name="Jourda C."/>
            <person name="Duchesne M."/>
            <person name="Belahbib H."/>
            <person name="Rocher C."/>
            <person name="Selva M."/>
            <person name="Riesgo A."/>
            <person name="Vervoort M."/>
            <person name="Leys S.P."/>
            <person name="Kodjabachian L."/>
            <person name="Le Bivic A."/>
            <person name="Borchiellini C."/>
            <person name="Claverie J.M."/>
            <person name="Renard E."/>
        </authorList>
    </citation>
    <scope>NUCLEOTIDE SEQUENCE [LARGE SCALE GENOMIC DNA]</scope>
    <source>
        <strain evidence="7">SPO-2</strain>
    </source>
</reference>
<feature type="region of interest" description="Disordered" evidence="5">
    <location>
        <begin position="1392"/>
        <end position="1425"/>
    </location>
</feature>
<evidence type="ECO:0000313" key="8">
    <source>
        <dbReference type="Proteomes" id="UP001165289"/>
    </source>
</evidence>
<dbReference type="InterPro" id="IPR036872">
    <property type="entry name" value="CH_dom_sf"/>
</dbReference>
<feature type="compositionally biased region" description="Polar residues" evidence="5">
    <location>
        <begin position="1464"/>
        <end position="1485"/>
    </location>
</feature>
<feature type="region of interest" description="Disordered" evidence="5">
    <location>
        <begin position="1464"/>
        <end position="1486"/>
    </location>
</feature>
<feature type="coiled-coil region" evidence="4">
    <location>
        <begin position="901"/>
        <end position="978"/>
    </location>
</feature>
<evidence type="ECO:0000256" key="4">
    <source>
        <dbReference type="SAM" id="Coils"/>
    </source>
</evidence>
<name>A0AAV7KEY8_9METZ</name>
<evidence type="ECO:0000256" key="5">
    <source>
        <dbReference type="SAM" id="MobiDB-lite"/>
    </source>
</evidence>
<feature type="region of interest" description="Disordered" evidence="5">
    <location>
        <begin position="1215"/>
        <end position="1238"/>
    </location>
</feature>
<dbReference type="GO" id="GO:0005813">
    <property type="term" value="C:centrosome"/>
    <property type="evidence" value="ECO:0007669"/>
    <property type="project" value="TreeGrafter"/>
</dbReference>
<comment type="subcellular location">
    <subcellularLocation>
        <location evidence="1">Cytoplasm</location>
    </subcellularLocation>
</comment>
<keyword evidence="3 4" id="KW-0175">Coiled coil</keyword>
<sequence length="1605" mass="183426">MAKHASHHFLRSALFQWIVSFSKQTSVDSVEQLSDGLLLGEVSMIIHPESFPHSEMHSNCKDTNSKLHNLSTVMNHLISFSQNHLRCVLTLEFPDISLIASEPSSSKGMDELEKLILMILGIGVECENRAPLIENMKNLSLENQEGLVNLISEVTKNCMHPLEFDDSKDDLNISNLFSALSKISDERIQYYQLLQDGKQLEPSFKRSPDRPAHLVLNNSNLNSDYPDTPPTPGTLSDIQSENSSLRRRINQIQATADERLELFEDVQKELQTSENSLAKLNLEKRELLREAQSISTLKTELDTMREKAIKLDRIESENSRMKEKLEDLDYYKKQVTDLKQQKLLQEDTRINLEERVASLTAKLKSFQEMGSDYTRLKGQLEGLSQEKEMDMTQIRELLEKNTQLEIEYQNLLSERPNELESSLGAHQSLHSELTETEATLRAQLSLKERELGEIRGAKEQLSQAQYTNRELERTNLKLTNQQNTSRKENMRLKEEVELLKVKASRVDRLEIEVSDGKARAQEAERYHQKVKEYRQRTDQLLESKALLEEELASMKSKMDQLSQQQQEVYSLRAQLDSLNEERQVDLDTVQDLMKQNAQLELERQSYLEQIPPNSPKERPRTPLTPMESPFSPCRPTEAEMILRAKVLRLEREAREGEKASEGLRHAQAQIEENEKSKKRMTSQSQNAKLEIARLKEEVETYKQRTDKMESLRSKLKTCEQKLSEMERIKATNQEIRTENTQLFEARAILQEEVSALAIKTQKISSLQSENAMYKVKLDSLEQERQEELHKMHQLLETNFKIDMDRHQIKDQLELLEDSFTQLGHNSPIPGQVSSPRSPVRTLEEREDIKKEREKNQAALLEMQNITKKMATQANEDKSVIQRLKEDVKREQMKVLESHSELAATRNDLEDFKRDKELLIQQIENTSSRITPLDMRYEETYTDTIRHKEERIRVLETRLEEALFQMNALKEQNISLRKDFSSSQPNLRLAEMSFTSLANQNTDRSPLRVPQRTHSISSATYYTRLKQERDRANSGRYTPSPDQECPQDVRRAPEGHDPTMYQIPGKKPEEVGRMKEQIRSLKEDNKALVSDLLNANQLVSEIETDLSRNRDRSEMLEALNRTLDEENKTLLAQTNRLLLQNQDLMMRTLESKDIMIEEERIYNDRLGELEEDKNKLVQQLETHKREILSEQIRALKEKRKGIVKRGAHAIGKRLKNIKKRQDEEDDRDKISTDSYLPSRIGSYATQSPAILSEDFSELVTDITPESLQSEGSGQTEGGGIKKQLSFRKRRRSSGKSHPGGSSSSLGGLNTTAGGHNTTVGGEMLSLSDFLHEQQKTPNSRKSDSGSGSHRSDQLTPSQLNTNTNNNKMVPELGYIRSESDLISSLTHEADCRASNSTSILTDRSPHQRDPRMTSSPNSTYKNKRNAPVSKPHIRLVMTSQLRNSKYPFPSEHALSCSDLLETVSQDSSRSHSIVSETGSSNMQAQSPGHLAFSKRRSVATVQHTSTLPPQGPYITRTYSLGNTGIYPSPLRYAPTLPETDIDQCSVLKSVADLAPSNESTGFLSEMGVTPPSQIIQRISSLTQQADTPISNNSENDSSIYSEFGYI</sequence>
<organism evidence="7 8">
    <name type="scientific">Oopsacas minuta</name>
    <dbReference type="NCBI Taxonomy" id="111878"/>
    <lineage>
        <taxon>Eukaryota</taxon>
        <taxon>Metazoa</taxon>
        <taxon>Porifera</taxon>
        <taxon>Hexactinellida</taxon>
        <taxon>Hexasterophora</taxon>
        <taxon>Lyssacinosida</taxon>
        <taxon>Leucopsacidae</taxon>
        <taxon>Oopsacas</taxon>
    </lineage>
</organism>
<dbReference type="Pfam" id="PF19047">
    <property type="entry name" value="HOOK_N"/>
    <property type="match status" value="1"/>
</dbReference>
<dbReference type="Gene3D" id="1.10.418.10">
    <property type="entry name" value="Calponin-like domain"/>
    <property type="match status" value="1"/>
</dbReference>
<feature type="compositionally biased region" description="Basic and acidic residues" evidence="5">
    <location>
        <begin position="1218"/>
        <end position="1230"/>
    </location>
</feature>
<dbReference type="PANTHER" id="PTHR18947">
    <property type="entry name" value="HOOK PROTEINS"/>
    <property type="match status" value="1"/>
</dbReference>
<feature type="region of interest" description="Disordered" evidence="5">
    <location>
        <begin position="1264"/>
        <end position="1366"/>
    </location>
</feature>
<evidence type="ECO:0000256" key="1">
    <source>
        <dbReference type="ARBA" id="ARBA00004496"/>
    </source>
</evidence>
<protein>
    <submittedName>
        <fullName evidence="7">Girdin-like</fullName>
    </submittedName>
</protein>
<evidence type="ECO:0000256" key="3">
    <source>
        <dbReference type="ARBA" id="ARBA00023054"/>
    </source>
</evidence>
<keyword evidence="2" id="KW-0963">Cytoplasm</keyword>